<comment type="similarity">
    <text evidence="16">Belongs to the cytochrome b family.</text>
</comment>
<dbReference type="InterPro" id="IPR027387">
    <property type="entry name" value="Cytb/b6-like_sf"/>
</dbReference>
<keyword evidence="7 16" id="KW-0679">Respiratory chain</keyword>
<dbReference type="SUPFAM" id="SSF81648">
    <property type="entry name" value="a domain/subunit of cytochrome bc1 complex (Ubiquinol-cytochrome c reductase)"/>
    <property type="match status" value="1"/>
</dbReference>
<dbReference type="FunFam" id="1.20.810.10:FF:000004">
    <property type="entry name" value="Cytochrome b"/>
    <property type="match status" value="1"/>
</dbReference>
<dbReference type="InterPro" id="IPR030689">
    <property type="entry name" value="Cytochrome_b"/>
</dbReference>
<feature type="domain" description="Cytochrome b/b6 N-terminal region profile" evidence="18">
    <location>
        <begin position="13"/>
        <end position="225"/>
    </location>
</feature>
<evidence type="ECO:0000256" key="14">
    <source>
        <dbReference type="PIRSR" id="PIRSR038885-1"/>
    </source>
</evidence>
<feature type="transmembrane region" description="Helical" evidence="17">
    <location>
        <begin position="42"/>
        <end position="64"/>
    </location>
</feature>
<organism evidence="20 21">
    <name type="scientific">Cobetia crustatorum</name>
    <dbReference type="NCBI Taxonomy" id="553385"/>
    <lineage>
        <taxon>Bacteria</taxon>
        <taxon>Pseudomonadati</taxon>
        <taxon>Pseudomonadota</taxon>
        <taxon>Gammaproteobacteria</taxon>
        <taxon>Oceanospirillales</taxon>
        <taxon>Halomonadaceae</taxon>
        <taxon>Cobetia</taxon>
    </lineage>
</organism>
<dbReference type="PANTHER" id="PTHR19271">
    <property type="entry name" value="CYTOCHROME B"/>
    <property type="match status" value="1"/>
</dbReference>
<evidence type="ECO:0000256" key="15">
    <source>
        <dbReference type="PIRSR" id="PIRSR038885-2"/>
    </source>
</evidence>
<dbReference type="Gene3D" id="1.20.810.10">
    <property type="entry name" value="Cytochrome Bc1 Complex, Chain C"/>
    <property type="match status" value="1"/>
</dbReference>
<gene>
    <name evidence="20" type="ORF">FQP86_02290</name>
</gene>
<comment type="cofactor">
    <cofactor evidence="15">
        <name>heme</name>
        <dbReference type="ChEBI" id="CHEBI:30413"/>
    </cofactor>
    <text evidence="15">Binds 2 heme groups non-covalently.</text>
</comment>
<keyword evidence="9 15" id="KW-0479">Metal-binding</keyword>
<evidence type="ECO:0000256" key="7">
    <source>
        <dbReference type="ARBA" id="ARBA00022660"/>
    </source>
</evidence>
<evidence type="ECO:0000313" key="21">
    <source>
        <dbReference type="Proteomes" id="UP000319941"/>
    </source>
</evidence>
<protein>
    <recommendedName>
        <fullName evidence="4 16">Cytochrome b</fullName>
    </recommendedName>
</protein>
<feature type="binding site" description="axial binding residue" evidence="15">
    <location>
        <position position="96"/>
    </location>
    <ligand>
        <name>heme b</name>
        <dbReference type="ChEBI" id="CHEBI:60344"/>
        <label>b562</label>
    </ligand>
    <ligandPart>
        <name>Fe</name>
        <dbReference type="ChEBI" id="CHEBI:18248"/>
    </ligandPart>
</feature>
<feature type="binding site" description="axial binding residue" evidence="15">
    <location>
        <position position="197"/>
    </location>
    <ligand>
        <name>heme b</name>
        <dbReference type="ChEBI" id="CHEBI:60344"/>
        <label>b562</label>
    </ligand>
    <ligandPart>
        <name>Fe</name>
        <dbReference type="ChEBI" id="CHEBI:18248"/>
    </ligandPart>
</feature>
<dbReference type="InterPro" id="IPR005798">
    <property type="entry name" value="Cyt_b/b6_C"/>
</dbReference>
<evidence type="ECO:0000256" key="16">
    <source>
        <dbReference type="RuleBase" id="RU003385"/>
    </source>
</evidence>
<dbReference type="CDD" id="cd00284">
    <property type="entry name" value="Cytochrome_b_N"/>
    <property type="match status" value="1"/>
</dbReference>
<evidence type="ECO:0000256" key="9">
    <source>
        <dbReference type="ARBA" id="ARBA00022723"/>
    </source>
</evidence>
<keyword evidence="5 16" id="KW-0813">Transport</keyword>
<dbReference type="GO" id="GO:0016491">
    <property type="term" value="F:oxidoreductase activity"/>
    <property type="evidence" value="ECO:0007669"/>
    <property type="project" value="InterPro"/>
</dbReference>
<feature type="domain" description="Cytochrome b/b6 C-terminal region profile" evidence="19">
    <location>
        <begin position="235"/>
        <end position="415"/>
    </location>
</feature>
<dbReference type="RefSeq" id="WP_024951318.1">
    <property type="nucleotide sequence ID" value="NZ_CAWOWR010000001.1"/>
</dbReference>
<evidence type="ECO:0000313" key="20">
    <source>
        <dbReference type="EMBL" id="TVU74022.1"/>
    </source>
</evidence>
<dbReference type="InterPro" id="IPR005797">
    <property type="entry name" value="Cyt_b/b6_N"/>
</dbReference>
<dbReference type="InterPro" id="IPR048259">
    <property type="entry name" value="Cytochrome_b_N_euk/bac"/>
</dbReference>
<evidence type="ECO:0000256" key="3">
    <source>
        <dbReference type="ARBA" id="ARBA00011649"/>
    </source>
</evidence>
<comment type="function">
    <text evidence="1 16">Component of the ubiquinol-cytochrome c reductase complex (complex III or cytochrome b-c1 complex), which is a respiratory chain that generates an electrochemical potential coupled to ATP synthesis.</text>
</comment>
<evidence type="ECO:0000256" key="2">
    <source>
        <dbReference type="ARBA" id="ARBA00004141"/>
    </source>
</evidence>
<comment type="subunit">
    <text evidence="3 16">The main subunits of complex b-c1 are: cytochrome b, cytochrome c1 and the Rieske protein.</text>
</comment>
<dbReference type="STRING" id="553385.GCA_000591415_01053"/>
<comment type="caution">
    <text evidence="20">The sequence shown here is derived from an EMBL/GenBank/DDBJ whole genome shotgun (WGS) entry which is preliminary data.</text>
</comment>
<feature type="transmembrane region" description="Helical" evidence="17">
    <location>
        <begin position="355"/>
        <end position="379"/>
    </location>
</feature>
<dbReference type="PIRSF" id="PIRSF038885">
    <property type="entry name" value="COB"/>
    <property type="match status" value="1"/>
</dbReference>
<dbReference type="SUPFAM" id="SSF81342">
    <property type="entry name" value="Transmembrane di-heme cytochromes"/>
    <property type="match status" value="1"/>
</dbReference>
<feature type="binding site" evidence="14">
    <location>
        <position position="217"/>
    </location>
    <ligand>
        <name>a ubiquinone</name>
        <dbReference type="ChEBI" id="CHEBI:16389"/>
    </ligand>
</feature>
<feature type="transmembrane region" description="Helical" evidence="17">
    <location>
        <begin position="193"/>
        <end position="215"/>
    </location>
</feature>
<dbReference type="GO" id="GO:0046872">
    <property type="term" value="F:metal ion binding"/>
    <property type="evidence" value="ECO:0007669"/>
    <property type="project" value="UniProtKB-KW"/>
</dbReference>
<feature type="binding site" description="axial binding residue" evidence="15">
    <location>
        <position position="212"/>
    </location>
    <ligand>
        <name>heme b</name>
        <dbReference type="ChEBI" id="CHEBI:60344"/>
        <label>b566</label>
    </ligand>
    <ligandPart>
        <name>Fe</name>
        <dbReference type="ChEBI" id="CHEBI:18248"/>
    </ligandPart>
</feature>
<feature type="binding site" description="axial binding residue" evidence="15">
    <location>
        <position position="110"/>
    </location>
    <ligand>
        <name>heme b</name>
        <dbReference type="ChEBI" id="CHEBI:60344"/>
        <label>b566</label>
    </ligand>
    <ligandPart>
        <name>Fe</name>
        <dbReference type="ChEBI" id="CHEBI:18248"/>
    </ligandPart>
</feature>
<evidence type="ECO:0000256" key="6">
    <source>
        <dbReference type="ARBA" id="ARBA00022617"/>
    </source>
</evidence>
<evidence type="ECO:0000256" key="13">
    <source>
        <dbReference type="ARBA" id="ARBA00023136"/>
    </source>
</evidence>
<keyword evidence="13 17" id="KW-0472">Membrane</keyword>
<feature type="transmembrane region" description="Helical" evidence="17">
    <location>
        <begin position="154"/>
        <end position="172"/>
    </location>
</feature>
<evidence type="ECO:0000259" key="19">
    <source>
        <dbReference type="PROSITE" id="PS51003"/>
    </source>
</evidence>
<dbReference type="OrthoDB" id="9804503at2"/>
<reference evidence="20 21" key="1">
    <citation type="submission" date="2019-07" db="EMBL/GenBank/DDBJ databases">
        <title>Diversity of Bacteria from Kongsfjorden, Arctic.</title>
        <authorList>
            <person name="Yu Y."/>
        </authorList>
    </citation>
    <scope>NUCLEOTIDE SEQUENCE [LARGE SCALE GENOMIC DNA]</scope>
    <source>
        <strain evidence="20 21">SM1923</strain>
    </source>
</reference>
<evidence type="ECO:0000259" key="18">
    <source>
        <dbReference type="PROSITE" id="PS51002"/>
    </source>
</evidence>
<dbReference type="Pfam" id="PF00032">
    <property type="entry name" value="Cytochrom_B_C"/>
    <property type="match status" value="1"/>
</dbReference>
<comment type="cofactor">
    <cofactor evidence="16">
        <name>heme b</name>
        <dbReference type="ChEBI" id="CHEBI:60344"/>
    </cofactor>
    <text evidence="16">Binds 2 heme groups non-covalently.</text>
</comment>
<keyword evidence="8 16" id="KW-0812">Transmembrane</keyword>
<feature type="transmembrane region" description="Helical" evidence="17">
    <location>
        <begin position="323"/>
        <end position="343"/>
    </location>
</feature>
<feature type="transmembrane region" description="Helical" evidence="17">
    <location>
        <begin position="127"/>
        <end position="148"/>
    </location>
</feature>
<dbReference type="InterPro" id="IPR036150">
    <property type="entry name" value="Cyt_b/b6_C_sf"/>
</dbReference>
<evidence type="ECO:0000256" key="12">
    <source>
        <dbReference type="ARBA" id="ARBA00023004"/>
    </source>
</evidence>
<dbReference type="Pfam" id="PF00033">
    <property type="entry name" value="Cytochrome_B"/>
    <property type="match status" value="1"/>
</dbReference>
<keyword evidence="11 17" id="KW-1133">Transmembrane helix</keyword>
<evidence type="ECO:0000256" key="11">
    <source>
        <dbReference type="ARBA" id="ARBA00022989"/>
    </source>
</evidence>
<name>A0A558HY13_9GAMM</name>
<proteinExistence type="inferred from homology"/>
<dbReference type="EMBL" id="VNFH01000001">
    <property type="protein sequence ID" value="TVU74022.1"/>
    <property type="molecule type" value="Genomic_DNA"/>
</dbReference>
<comment type="subcellular location">
    <subcellularLocation>
        <location evidence="2">Membrane</location>
        <topology evidence="2">Multi-pass membrane protein</topology>
    </subcellularLocation>
</comment>
<keyword evidence="10 16" id="KW-0249">Electron transport</keyword>
<feature type="transmembrane region" description="Helical" evidence="17">
    <location>
        <begin position="254"/>
        <end position="271"/>
    </location>
</feature>
<dbReference type="Proteomes" id="UP000319941">
    <property type="component" value="Unassembled WGS sequence"/>
</dbReference>
<evidence type="ECO:0000256" key="5">
    <source>
        <dbReference type="ARBA" id="ARBA00022448"/>
    </source>
</evidence>
<dbReference type="AlphaFoldDB" id="A0A558HY13"/>
<dbReference type="GO" id="GO:0008121">
    <property type="term" value="F:quinol-cytochrome-c reductase activity"/>
    <property type="evidence" value="ECO:0007669"/>
    <property type="project" value="InterPro"/>
</dbReference>
<evidence type="ECO:0000256" key="8">
    <source>
        <dbReference type="ARBA" id="ARBA00022692"/>
    </source>
</evidence>
<dbReference type="PANTHER" id="PTHR19271:SF16">
    <property type="entry name" value="CYTOCHROME B"/>
    <property type="match status" value="1"/>
</dbReference>
<feature type="transmembrane region" description="Helical" evidence="17">
    <location>
        <begin position="94"/>
        <end position="115"/>
    </location>
</feature>
<dbReference type="PROSITE" id="PS51003">
    <property type="entry name" value="CYTB_CTER"/>
    <property type="match status" value="1"/>
</dbReference>
<keyword evidence="21" id="KW-1185">Reference proteome</keyword>
<evidence type="ECO:0000256" key="1">
    <source>
        <dbReference type="ARBA" id="ARBA00002444"/>
    </source>
</evidence>
<feature type="transmembrane region" description="Helical" evidence="17">
    <location>
        <begin position="385"/>
        <end position="404"/>
    </location>
</feature>
<dbReference type="GO" id="GO:0045275">
    <property type="term" value="C:respiratory chain complex III"/>
    <property type="evidence" value="ECO:0007669"/>
    <property type="project" value="InterPro"/>
</dbReference>
<evidence type="ECO:0000256" key="17">
    <source>
        <dbReference type="SAM" id="Phobius"/>
    </source>
</evidence>
<evidence type="ECO:0000256" key="4">
    <source>
        <dbReference type="ARBA" id="ARBA00013531"/>
    </source>
</evidence>
<keyword evidence="12 15" id="KW-0408">Iron</keyword>
<sequence length="420" mass="47374">MGNPDRPKAPRGVMRWIDDRFPATQLMQDHLTGYYAPKNFNFFYFFGSLAMLVLVNQIITGIWLTMSYTPTAEGAFASIEYIMRDVEYGWLIRYMHSTGASAFFVVIYLHMFRGLLYGSYRAPRELVWIFGMCIYLALMAEAFMGYLLPWGQMSYWGAQVIISLFTAIPVIGGDLAQMIRGDYLISGITLNRFFALHVIALPLVIVGLVVLHLVALHEVGSNNPDGIEIKDKKDEAGNPLDGIPFHPYYTVKDLVGVGVFLFVFCAVIFYFPEGGGYFLETPNFEPANSLQTPEHIAPVWYFTPFYAMLRAVNYPLFGVDAKFWGVVVMGLAIAILFVLPWLDRSPVRSIRYKGWLSRIAIVVFVVSFVTLGVLGVMPPTAERTIIAQVATVAYFAFFILMPFYTRFEATRAVPGRVTGR</sequence>
<accession>A0A558HY13</accession>
<dbReference type="PROSITE" id="PS51002">
    <property type="entry name" value="CYTB_NTER"/>
    <property type="match status" value="1"/>
</dbReference>
<dbReference type="InterPro" id="IPR016174">
    <property type="entry name" value="Di-haem_cyt_TM"/>
</dbReference>
<keyword evidence="6 15" id="KW-0349">Heme</keyword>
<evidence type="ECO:0000256" key="10">
    <source>
        <dbReference type="ARBA" id="ARBA00022982"/>
    </source>
</evidence>
<dbReference type="GO" id="GO:0022904">
    <property type="term" value="P:respiratory electron transport chain"/>
    <property type="evidence" value="ECO:0007669"/>
    <property type="project" value="InterPro"/>
</dbReference>